<dbReference type="Proteomes" id="UP001300502">
    <property type="component" value="Unassembled WGS sequence"/>
</dbReference>
<accession>A0AAV9IBJ4</accession>
<evidence type="ECO:0000313" key="2">
    <source>
        <dbReference type="Proteomes" id="UP001300502"/>
    </source>
</evidence>
<comment type="caution">
    <text evidence="1">The sequence shown here is derived from an EMBL/GenBank/DDBJ whole genome shotgun (WGS) entry which is preliminary data.</text>
</comment>
<keyword evidence="2" id="KW-1185">Reference proteome</keyword>
<gene>
    <name evidence="1" type="ORF">GAYE_SCF05G2594</name>
</gene>
<dbReference type="AlphaFoldDB" id="A0AAV9IBJ4"/>
<reference evidence="1 2" key="1">
    <citation type="submission" date="2022-07" db="EMBL/GenBank/DDBJ databases">
        <title>Genome-wide signatures of adaptation to extreme environments.</title>
        <authorList>
            <person name="Cho C.H."/>
            <person name="Yoon H.S."/>
        </authorList>
    </citation>
    <scope>NUCLEOTIDE SEQUENCE [LARGE SCALE GENOMIC DNA]</scope>
    <source>
        <strain evidence="1 2">108.79 E11</strain>
    </source>
</reference>
<sequence length="170" mass="20045">MWTVVQVSYPILRNTLYYSNRSVVRCFIRNFAEATKEATSSKKKRKGNIVLESLQRKHVEEEISDEALQRESQRMKEYSKFKYAELIGRRKREHQRLQAMRAAVRALPDERKWEVETKELTPVPFELPLFLETPPVPGYDPTLSDEAYEELSAEEVAAEREVIIADKRRR</sequence>
<evidence type="ECO:0000313" key="1">
    <source>
        <dbReference type="EMBL" id="KAK4524691.1"/>
    </source>
</evidence>
<dbReference type="EMBL" id="JANCYU010000025">
    <property type="protein sequence ID" value="KAK4524691.1"/>
    <property type="molecule type" value="Genomic_DNA"/>
</dbReference>
<organism evidence="1 2">
    <name type="scientific">Galdieria yellowstonensis</name>
    <dbReference type="NCBI Taxonomy" id="3028027"/>
    <lineage>
        <taxon>Eukaryota</taxon>
        <taxon>Rhodophyta</taxon>
        <taxon>Bangiophyceae</taxon>
        <taxon>Galdieriales</taxon>
        <taxon>Galdieriaceae</taxon>
        <taxon>Galdieria</taxon>
    </lineage>
</organism>
<name>A0AAV9IBJ4_9RHOD</name>
<protein>
    <submittedName>
        <fullName evidence="1">Uncharacterized protein</fullName>
    </submittedName>
</protein>
<proteinExistence type="predicted"/>